<accession>A0A1I5IHK6</accession>
<keyword evidence="1" id="KW-0175">Coiled coil</keyword>
<feature type="compositionally biased region" description="Pro residues" evidence="2">
    <location>
        <begin position="34"/>
        <end position="67"/>
    </location>
</feature>
<protein>
    <recommendedName>
        <fullName evidence="5">DUF4355 domain-containing protein</fullName>
    </recommendedName>
</protein>
<dbReference type="RefSeq" id="WP_093573048.1">
    <property type="nucleotide sequence ID" value="NZ_FOWC01000002.1"/>
</dbReference>
<proteinExistence type="predicted"/>
<dbReference type="AlphaFoldDB" id="A0A1I5IHK6"/>
<dbReference type="Proteomes" id="UP000199137">
    <property type="component" value="Unassembled WGS sequence"/>
</dbReference>
<feature type="region of interest" description="Disordered" evidence="2">
    <location>
        <begin position="1"/>
        <end position="83"/>
    </location>
</feature>
<name>A0A1I5IHK6_9PSEU</name>
<feature type="coiled-coil region" evidence="1">
    <location>
        <begin position="119"/>
        <end position="153"/>
    </location>
</feature>
<dbReference type="EMBL" id="FOWC01000002">
    <property type="protein sequence ID" value="SFO59902.1"/>
    <property type="molecule type" value="Genomic_DNA"/>
</dbReference>
<feature type="region of interest" description="Disordered" evidence="2">
    <location>
        <begin position="184"/>
        <end position="212"/>
    </location>
</feature>
<evidence type="ECO:0000313" key="3">
    <source>
        <dbReference type="EMBL" id="SFO59902.1"/>
    </source>
</evidence>
<evidence type="ECO:0000313" key="4">
    <source>
        <dbReference type="Proteomes" id="UP000199137"/>
    </source>
</evidence>
<dbReference type="OrthoDB" id="3407374at2"/>
<dbReference type="STRING" id="112413.SAMN05421854_102468"/>
<sequence length="238" mass="24650">MNTDLPVHPRTGLRAVGIGKRGPIWPIAGAEDNPPAPPNPAVPEPPKPGPTSGPTPTPTPPEPPAGDPPKEAAKEEPLGEGGIKALQAERDARKALEKKLEGLAPLEKLAAALGATGGAEQGKTEIEQITERLANHEKQLAEANEARWRAEVANAKKLTPEQAAELRGSTAEELAAHADRLLALFPTAPASSGTPRPDPSQGGQGGAPPNLDALIAEATKKGDIKAVLRLQNQKLVTS</sequence>
<evidence type="ECO:0008006" key="5">
    <source>
        <dbReference type="Google" id="ProtNLM"/>
    </source>
</evidence>
<evidence type="ECO:0000256" key="1">
    <source>
        <dbReference type="SAM" id="Coils"/>
    </source>
</evidence>
<evidence type="ECO:0000256" key="2">
    <source>
        <dbReference type="SAM" id="MobiDB-lite"/>
    </source>
</evidence>
<gene>
    <name evidence="3" type="ORF">SAMN05421854_102468</name>
</gene>
<feature type="compositionally biased region" description="Basic and acidic residues" evidence="2">
    <location>
        <begin position="68"/>
        <end position="77"/>
    </location>
</feature>
<reference evidence="3 4" key="1">
    <citation type="submission" date="2016-10" db="EMBL/GenBank/DDBJ databases">
        <authorList>
            <person name="de Groot N.N."/>
        </authorList>
    </citation>
    <scope>NUCLEOTIDE SEQUENCE [LARGE SCALE GENOMIC DNA]</scope>
    <source>
        <strain evidence="3 4">DSM 44637</strain>
    </source>
</reference>
<organism evidence="3 4">
    <name type="scientific">Amycolatopsis rubida</name>
    <dbReference type="NCBI Taxonomy" id="112413"/>
    <lineage>
        <taxon>Bacteria</taxon>
        <taxon>Bacillati</taxon>
        <taxon>Actinomycetota</taxon>
        <taxon>Actinomycetes</taxon>
        <taxon>Pseudonocardiales</taxon>
        <taxon>Pseudonocardiaceae</taxon>
        <taxon>Amycolatopsis</taxon>
    </lineage>
</organism>